<dbReference type="GO" id="GO:0030655">
    <property type="term" value="P:beta-lactam antibiotic catabolic process"/>
    <property type="evidence" value="ECO:0007669"/>
    <property type="project" value="InterPro"/>
</dbReference>
<evidence type="ECO:0000256" key="5">
    <source>
        <dbReference type="RuleBase" id="RU361140"/>
    </source>
</evidence>
<dbReference type="InterPro" id="IPR000871">
    <property type="entry name" value="Beta-lactam_class-A"/>
</dbReference>
<feature type="region of interest" description="Disordered" evidence="6">
    <location>
        <begin position="64"/>
        <end position="90"/>
    </location>
</feature>
<keyword evidence="3 5" id="KW-0378">Hydrolase</keyword>
<dbReference type="InterPro" id="IPR012338">
    <property type="entry name" value="Beta-lactam/transpept-like"/>
</dbReference>
<evidence type="ECO:0000256" key="4">
    <source>
        <dbReference type="ARBA" id="ARBA00023251"/>
    </source>
</evidence>
<dbReference type="PROSITE" id="PS00146">
    <property type="entry name" value="BETA_LACTAMASE_A"/>
    <property type="match status" value="1"/>
</dbReference>
<keyword evidence="4 5" id="KW-0046">Antibiotic resistance</keyword>
<reference evidence="8 9" key="1">
    <citation type="submission" date="2017-06" db="EMBL/GenBank/DDBJ databases">
        <authorList>
            <person name="Kim H.J."/>
            <person name="Triplett B.A."/>
        </authorList>
    </citation>
    <scope>NUCLEOTIDE SEQUENCE [LARGE SCALE GENOMIC DNA]</scope>
    <source>
        <strain evidence="8 9">DSM 44715</strain>
    </source>
</reference>
<comment type="similarity">
    <text evidence="1 5">Belongs to the class-A beta-lactamase family.</text>
</comment>
<evidence type="ECO:0000256" key="6">
    <source>
        <dbReference type="SAM" id="MobiDB-lite"/>
    </source>
</evidence>
<comment type="catalytic activity">
    <reaction evidence="5">
        <text>a beta-lactam + H2O = a substituted beta-amino acid</text>
        <dbReference type="Rhea" id="RHEA:20401"/>
        <dbReference type="ChEBI" id="CHEBI:15377"/>
        <dbReference type="ChEBI" id="CHEBI:35627"/>
        <dbReference type="ChEBI" id="CHEBI:140347"/>
        <dbReference type="EC" id="3.5.2.6"/>
    </reaction>
</comment>
<gene>
    <name evidence="8" type="ORF">SAMN05443665_101491</name>
</gene>
<organism evidence="8 9">
    <name type="scientific">Actinomadura meyerae</name>
    <dbReference type="NCBI Taxonomy" id="240840"/>
    <lineage>
        <taxon>Bacteria</taxon>
        <taxon>Bacillati</taxon>
        <taxon>Actinomycetota</taxon>
        <taxon>Actinomycetes</taxon>
        <taxon>Streptosporangiales</taxon>
        <taxon>Thermomonosporaceae</taxon>
        <taxon>Actinomadura</taxon>
    </lineage>
</organism>
<dbReference type="SUPFAM" id="SSF56601">
    <property type="entry name" value="beta-lactamase/transpeptidase-like"/>
    <property type="match status" value="1"/>
</dbReference>
<evidence type="ECO:0000313" key="9">
    <source>
        <dbReference type="Proteomes" id="UP000198318"/>
    </source>
</evidence>
<dbReference type="Gene3D" id="3.40.710.10">
    <property type="entry name" value="DD-peptidase/beta-lactamase superfamily"/>
    <property type="match status" value="1"/>
</dbReference>
<name>A0A239J9W7_9ACTN</name>
<evidence type="ECO:0000256" key="3">
    <source>
        <dbReference type="ARBA" id="ARBA00022801"/>
    </source>
</evidence>
<dbReference type="PRINTS" id="PR00118">
    <property type="entry name" value="BLACTAMASEA"/>
</dbReference>
<feature type="compositionally biased region" description="Polar residues" evidence="6">
    <location>
        <begin position="74"/>
        <end position="83"/>
    </location>
</feature>
<accession>A0A239J9W7</accession>
<dbReference type="GO" id="GO:0046677">
    <property type="term" value="P:response to antibiotic"/>
    <property type="evidence" value="ECO:0007669"/>
    <property type="project" value="UniProtKB-UniRule"/>
</dbReference>
<feature type="domain" description="Beta-lactamase class A catalytic" evidence="7">
    <location>
        <begin position="112"/>
        <end position="332"/>
    </location>
</feature>
<dbReference type="EMBL" id="FZOR01000014">
    <property type="protein sequence ID" value="SNT02691.1"/>
    <property type="molecule type" value="Genomic_DNA"/>
</dbReference>
<dbReference type="PANTHER" id="PTHR35333:SF3">
    <property type="entry name" value="BETA-LACTAMASE-TYPE TRANSPEPTIDASE FOLD CONTAINING PROTEIN"/>
    <property type="match status" value="1"/>
</dbReference>
<dbReference type="Proteomes" id="UP000198318">
    <property type="component" value="Unassembled WGS sequence"/>
</dbReference>
<evidence type="ECO:0000256" key="1">
    <source>
        <dbReference type="ARBA" id="ARBA00009009"/>
    </source>
</evidence>
<evidence type="ECO:0000313" key="8">
    <source>
        <dbReference type="EMBL" id="SNT02691.1"/>
    </source>
</evidence>
<keyword evidence="9" id="KW-1185">Reference proteome</keyword>
<feature type="compositionally biased region" description="Basic and acidic residues" evidence="6">
    <location>
        <begin position="241"/>
        <end position="250"/>
    </location>
</feature>
<sequence>MTRTDDQVSPHAYEAGYRSATDINIGHRFRGSGLLTGMTKHAPAFRAVTAALLAASAVAGCGAGKDPAAKSAAPQANSSQTATPAAVRTAEAQADVTRQLTRLEKIRSTRIGAYAIDTGTGQVVGHRADETFPFASTFKAMACGAVLRKARQSAPGLLDKVIHYTEDDLQEFSPVTEKHVGTGMTVAELCHAAITRSDNTAGNLVLEQIGGPAGLTAFFRSLGDTVSRSDRTEPGLNLWKPGEKRDTTAPRPWADDLRALTTGNALAPADRTRLIDWLKATVTGDKRIRAGLPKSWTVGDKTGTGGVYGSANDMAIAYPKPGGAPLIMVVTTTRKGEDAAADEKSIALTAGVLARALRQAG</sequence>
<dbReference type="AlphaFoldDB" id="A0A239J9W7"/>
<dbReference type="InterPro" id="IPR045155">
    <property type="entry name" value="Beta-lactam_cat"/>
</dbReference>
<dbReference type="GO" id="GO:0008800">
    <property type="term" value="F:beta-lactamase activity"/>
    <property type="evidence" value="ECO:0007669"/>
    <property type="project" value="UniProtKB-UniRule"/>
</dbReference>
<dbReference type="PANTHER" id="PTHR35333">
    <property type="entry name" value="BETA-LACTAMASE"/>
    <property type="match status" value="1"/>
</dbReference>
<dbReference type="InterPro" id="IPR023650">
    <property type="entry name" value="Beta-lactam_class-A_AS"/>
</dbReference>
<evidence type="ECO:0000259" key="7">
    <source>
        <dbReference type="Pfam" id="PF13354"/>
    </source>
</evidence>
<feature type="region of interest" description="Disordered" evidence="6">
    <location>
        <begin position="230"/>
        <end position="250"/>
    </location>
</feature>
<evidence type="ECO:0000256" key="2">
    <source>
        <dbReference type="ARBA" id="ARBA00012865"/>
    </source>
</evidence>
<dbReference type="EC" id="3.5.2.6" evidence="2 5"/>
<dbReference type="Pfam" id="PF13354">
    <property type="entry name" value="Beta-lactamase2"/>
    <property type="match status" value="1"/>
</dbReference>
<proteinExistence type="inferred from homology"/>
<dbReference type="NCBIfam" id="NF033103">
    <property type="entry name" value="bla_class_A"/>
    <property type="match status" value="1"/>
</dbReference>
<protein>
    <recommendedName>
        <fullName evidence="2 5">Beta-lactamase</fullName>
        <ecNumber evidence="2 5">3.5.2.6</ecNumber>
    </recommendedName>
</protein>